<keyword evidence="1" id="KW-0472">Membrane</keyword>
<keyword evidence="1" id="KW-0812">Transmembrane</keyword>
<name>A0ABU2L0F6_9ACTN</name>
<proteinExistence type="predicted"/>
<dbReference type="EMBL" id="JAVREK010000035">
    <property type="protein sequence ID" value="MDT0305042.1"/>
    <property type="molecule type" value="Genomic_DNA"/>
</dbReference>
<gene>
    <name evidence="2" type="ORF">RM446_23210</name>
</gene>
<accession>A0ABU2L0F6</accession>
<keyword evidence="1" id="KW-1133">Transmembrane helix</keyword>
<keyword evidence="3" id="KW-1185">Reference proteome</keyword>
<sequence length="61" mass="6496">MPNRPIPLDSLVPVAVACVIIAALVAFGAPDLILMPIAAITVLWSAVMVARHYLAKKKTED</sequence>
<organism evidence="2 3">
    <name type="scientific">Streptomonospora wellingtoniae</name>
    <dbReference type="NCBI Taxonomy" id="3075544"/>
    <lineage>
        <taxon>Bacteria</taxon>
        <taxon>Bacillati</taxon>
        <taxon>Actinomycetota</taxon>
        <taxon>Actinomycetes</taxon>
        <taxon>Streptosporangiales</taxon>
        <taxon>Nocardiopsidaceae</taxon>
        <taxon>Streptomonospora</taxon>
    </lineage>
</organism>
<reference evidence="3" key="1">
    <citation type="submission" date="2023-07" db="EMBL/GenBank/DDBJ databases">
        <title>30 novel species of actinomycetes from the DSMZ collection.</title>
        <authorList>
            <person name="Nouioui I."/>
        </authorList>
    </citation>
    <scope>NUCLEOTIDE SEQUENCE [LARGE SCALE GENOMIC DNA]</scope>
    <source>
        <strain evidence="3">DSM 45055</strain>
    </source>
</reference>
<evidence type="ECO:0000313" key="2">
    <source>
        <dbReference type="EMBL" id="MDT0305042.1"/>
    </source>
</evidence>
<feature type="transmembrane region" description="Helical" evidence="1">
    <location>
        <begin position="7"/>
        <end position="27"/>
    </location>
</feature>
<evidence type="ECO:0000256" key="1">
    <source>
        <dbReference type="SAM" id="Phobius"/>
    </source>
</evidence>
<feature type="transmembrane region" description="Helical" evidence="1">
    <location>
        <begin position="33"/>
        <end position="54"/>
    </location>
</feature>
<dbReference type="RefSeq" id="WP_311547557.1">
    <property type="nucleotide sequence ID" value="NZ_JAVREK010000035.1"/>
</dbReference>
<comment type="caution">
    <text evidence="2">The sequence shown here is derived from an EMBL/GenBank/DDBJ whole genome shotgun (WGS) entry which is preliminary data.</text>
</comment>
<protein>
    <submittedName>
        <fullName evidence="2">Uncharacterized protein</fullName>
    </submittedName>
</protein>
<dbReference type="Proteomes" id="UP001183226">
    <property type="component" value="Unassembled WGS sequence"/>
</dbReference>
<evidence type="ECO:0000313" key="3">
    <source>
        <dbReference type="Proteomes" id="UP001183226"/>
    </source>
</evidence>